<organism evidence="1">
    <name type="scientific">Desulfurivibrio alkaliphilus</name>
    <dbReference type="NCBI Taxonomy" id="427923"/>
    <lineage>
        <taxon>Bacteria</taxon>
        <taxon>Pseudomonadati</taxon>
        <taxon>Thermodesulfobacteriota</taxon>
        <taxon>Desulfobulbia</taxon>
        <taxon>Desulfobulbales</taxon>
        <taxon>Desulfobulbaceae</taxon>
        <taxon>Desulfurivibrio</taxon>
    </lineage>
</organism>
<dbReference type="GO" id="GO:0016787">
    <property type="term" value="F:hydrolase activity"/>
    <property type="evidence" value="ECO:0007669"/>
    <property type="project" value="UniProtKB-KW"/>
</dbReference>
<dbReference type="InterPro" id="IPR011250">
    <property type="entry name" value="OMP/PagP_B-barrel"/>
</dbReference>
<keyword evidence="1" id="KW-0378">Hydrolase</keyword>
<dbReference type="SUPFAM" id="SSF56925">
    <property type="entry name" value="OMPA-like"/>
    <property type="match status" value="1"/>
</dbReference>
<sequence>MKIRRRPGQRHNPLRISPGRAAFSAFSLFSLILTHLSPGPWLPGVLASERGRDKADWILLAGYGTSHPGMGATKLRIQTVDLVPRYERNLTANPGSSWYRGEHSLLLELPLHLAVSPDSTLMAGINFLACWRFTAHDRLQPYLLAGGGPLYMASNLEGMGTRLNGNYQFGIGLRRPMGHHRYLNLEYRFHHVSNGNRKEPNDPLNSSKFLLGVTF</sequence>
<dbReference type="EMBL" id="DSDS01000137">
    <property type="protein sequence ID" value="HET98211.1"/>
    <property type="molecule type" value="Genomic_DNA"/>
</dbReference>
<accession>A0A7C2XRQ2</accession>
<comment type="caution">
    <text evidence="1">The sequence shown here is derived from an EMBL/GenBank/DDBJ whole genome shotgun (WGS) entry which is preliminary data.</text>
</comment>
<dbReference type="Pfam" id="PF09411">
    <property type="entry name" value="PagL"/>
    <property type="match status" value="1"/>
</dbReference>
<evidence type="ECO:0000313" key="1">
    <source>
        <dbReference type="EMBL" id="HET98211.1"/>
    </source>
</evidence>
<gene>
    <name evidence="1" type="ORF">ENN98_05900</name>
</gene>
<reference evidence="1" key="1">
    <citation type="journal article" date="2020" name="mSystems">
        <title>Genome- and Community-Level Interaction Insights into Carbon Utilization and Element Cycling Functions of Hydrothermarchaeota in Hydrothermal Sediment.</title>
        <authorList>
            <person name="Zhou Z."/>
            <person name="Liu Y."/>
            <person name="Xu W."/>
            <person name="Pan J."/>
            <person name="Luo Z.H."/>
            <person name="Li M."/>
        </authorList>
    </citation>
    <scope>NUCLEOTIDE SEQUENCE [LARGE SCALE GENOMIC DNA]</scope>
    <source>
        <strain evidence="1">SpSt-1224</strain>
    </source>
</reference>
<protein>
    <submittedName>
        <fullName evidence="1">Acyloxyacyl hydrolase</fullName>
    </submittedName>
</protein>
<dbReference type="AlphaFoldDB" id="A0A7C2XRQ2"/>
<dbReference type="InterPro" id="IPR018550">
    <property type="entry name" value="Lipid-A_deacylase-rel"/>
</dbReference>
<dbReference type="Proteomes" id="UP000885986">
    <property type="component" value="Unassembled WGS sequence"/>
</dbReference>
<proteinExistence type="predicted"/>
<name>A0A7C2XRQ2_9BACT</name>
<dbReference type="Gene3D" id="2.40.160.20">
    <property type="match status" value="1"/>
</dbReference>